<dbReference type="InterPro" id="IPR051573">
    <property type="entry name" value="Ankyrin-SOCS_box_domain"/>
</dbReference>
<gene>
    <name evidence="5" type="ORF">APAPVX9-021</name>
</gene>
<dbReference type="GO" id="GO:0045732">
    <property type="term" value="P:positive regulation of protein catabolic process"/>
    <property type="evidence" value="ECO:0007669"/>
    <property type="project" value="TreeGrafter"/>
</dbReference>
<dbReference type="GO" id="GO:0016567">
    <property type="term" value="P:protein ubiquitination"/>
    <property type="evidence" value="ECO:0007669"/>
    <property type="project" value="TreeGrafter"/>
</dbReference>
<dbReference type="Gene3D" id="1.25.40.20">
    <property type="entry name" value="Ankyrin repeat-containing domain"/>
    <property type="match status" value="1"/>
</dbReference>
<feature type="domain" description="PRANC" evidence="4">
    <location>
        <begin position="288"/>
        <end position="381"/>
    </location>
</feature>
<evidence type="ECO:0000259" key="4">
    <source>
        <dbReference type="Pfam" id="PF09372"/>
    </source>
</evidence>
<dbReference type="SUPFAM" id="SSF48403">
    <property type="entry name" value="Ankyrin repeat"/>
    <property type="match status" value="1"/>
</dbReference>
<dbReference type="InterPro" id="IPR018272">
    <property type="entry name" value="PRANC_domain"/>
</dbReference>
<name>A0AAT9UPA7_9POXV</name>
<keyword evidence="2 3" id="KW-0040">ANK repeat</keyword>
<evidence type="ECO:0000256" key="1">
    <source>
        <dbReference type="ARBA" id="ARBA00022737"/>
    </source>
</evidence>
<feature type="repeat" description="ANK" evidence="3">
    <location>
        <begin position="193"/>
        <end position="225"/>
    </location>
</feature>
<evidence type="ECO:0000256" key="2">
    <source>
        <dbReference type="ARBA" id="ARBA00023043"/>
    </source>
</evidence>
<dbReference type="SMART" id="SM00248">
    <property type="entry name" value="ANK"/>
    <property type="match status" value="2"/>
</dbReference>
<evidence type="ECO:0000313" key="5">
    <source>
        <dbReference type="EMBL" id="WHV01467.1"/>
    </source>
</evidence>
<accession>A0AAT9UPA7</accession>
<dbReference type="InterPro" id="IPR002110">
    <property type="entry name" value="Ankyrin_rpt"/>
</dbReference>
<dbReference type="PANTHER" id="PTHR24136:SF15">
    <property type="entry name" value="ANK_REP_REGION DOMAIN-CONTAINING PROTEIN"/>
    <property type="match status" value="1"/>
</dbReference>
<dbReference type="PROSITE" id="PS50088">
    <property type="entry name" value="ANK_REPEAT"/>
    <property type="match status" value="1"/>
</dbReference>
<evidence type="ECO:0000256" key="3">
    <source>
        <dbReference type="PROSITE-ProRule" id="PRU00023"/>
    </source>
</evidence>
<dbReference type="InterPro" id="IPR036770">
    <property type="entry name" value="Ankyrin_rpt-contain_sf"/>
</dbReference>
<dbReference type="PANTHER" id="PTHR24136">
    <property type="entry name" value="SOWAH (DROSOPHILA) HOMOLOG"/>
    <property type="match status" value="1"/>
</dbReference>
<dbReference type="Pfam" id="PF09372">
    <property type="entry name" value="PRANC"/>
    <property type="match status" value="1"/>
</dbReference>
<dbReference type="EMBL" id="OQ865377">
    <property type="protein sequence ID" value="WHV01467.1"/>
    <property type="molecule type" value="Genomic_DNA"/>
</dbReference>
<dbReference type="Pfam" id="PF12796">
    <property type="entry name" value="Ank_2"/>
    <property type="match status" value="1"/>
</dbReference>
<keyword evidence="1" id="KW-0677">Repeat</keyword>
<dbReference type="PROSITE" id="PS50297">
    <property type="entry name" value="ANK_REP_REGION"/>
    <property type="match status" value="1"/>
</dbReference>
<protein>
    <submittedName>
        <fullName evidence="5">Ankyrin repeat containing protein</fullName>
    </submittedName>
</protein>
<reference evidence="5" key="1">
    <citation type="submission" date="2023-04" db="EMBL/GenBank/DDBJ databases">
        <title>Genomic characterization of avipoxvirus isolates from Apapne (Himatione sanguinea).</title>
        <authorList>
            <person name="Butt S.L."/>
            <person name="Do Nascimento G.M."/>
        </authorList>
    </citation>
    <scope>NUCLEOTIDE SEQUENCE</scope>
    <source>
        <strain evidence="5">APAPVX9</strain>
    </source>
</reference>
<sequence length="383" mass="43706">MDIQLLYHSMLTESDDDVIKKVISYEDREYDPYDDYYDRVSAYSSRSEEDDAFKYDMVSLYKSTLLLAAHARRYNVIKMLLDLEYAKPYYAEPSIKMTALHIISSTTNLDYLTLYAITNEYDLKLIEEYVASANSMELNSSVILAITREVLKGNKNLTDNDIKMLAEKINNEELQIAKLLLDMGARVDDKDVYGSSAVYRAAMSRKYDMIELLLDHGASVGIVEDVGICHFEAEESIVSHIVLKCFSSQSEQHKNIGRIIDSSSRLKKIKIACEKELDAINSIKLNSKHTLLAFLYKDTASMSKLVNNPAICVLDKYDFKIYGDRLQRAIKAASYRQSSVESSVVKIDETLRDDSSWKSVPIEVRYSIIELLEDKDLNLIINS</sequence>
<proteinExistence type="predicted"/>
<organism evidence="5">
    <name type="scientific">Apapanepox virus</name>
    <dbReference type="NCBI Taxonomy" id="3049969"/>
    <lineage>
        <taxon>Viruses</taxon>
        <taxon>Varidnaviria</taxon>
        <taxon>Bamfordvirae</taxon>
        <taxon>Nucleocytoviricota</taxon>
        <taxon>Pokkesviricetes</taxon>
        <taxon>Chitovirales</taxon>
        <taxon>Poxviridae</taxon>
        <taxon>Chordopoxvirinae</taxon>
        <taxon>Avipoxvirus</taxon>
    </lineage>
</organism>